<dbReference type="EMBL" id="GBXM01051085">
    <property type="protein sequence ID" value="JAH57492.1"/>
    <property type="molecule type" value="Transcribed_RNA"/>
</dbReference>
<accession>A0A0E9TBI5</accession>
<name>A0A0E9TBI5_ANGAN</name>
<reference evidence="1" key="1">
    <citation type="submission" date="2014-11" db="EMBL/GenBank/DDBJ databases">
        <authorList>
            <person name="Amaro Gonzalez C."/>
        </authorList>
    </citation>
    <scope>NUCLEOTIDE SEQUENCE</scope>
</reference>
<reference evidence="1" key="2">
    <citation type="journal article" date="2015" name="Fish Shellfish Immunol.">
        <title>Early steps in the European eel (Anguilla anguilla)-Vibrio vulnificus interaction in the gills: Role of the RtxA13 toxin.</title>
        <authorList>
            <person name="Callol A."/>
            <person name="Pajuelo D."/>
            <person name="Ebbesson L."/>
            <person name="Teles M."/>
            <person name="MacKenzie S."/>
            <person name="Amaro C."/>
        </authorList>
    </citation>
    <scope>NUCLEOTIDE SEQUENCE</scope>
</reference>
<proteinExistence type="predicted"/>
<organism evidence="1">
    <name type="scientific">Anguilla anguilla</name>
    <name type="common">European freshwater eel</name>
    <name type="synonym">Muraena anguilla</name>
    <dbReference type="NCBI Taxonomy" id="7936"/>
    <lineage>
        <taxon>Eukaryota</taxon>
        <taxon>Metazoa</taxon>
        <taxon>Chordata</taxon>
        <taxon>Craniata</taxon>
        <taxon>Vertebrata</taxon>
        <taxon>Euteleostomi</taxon>
        <taxon>Actinopterygii</taxon>
        <taxon>Neopterygii</taxon>
        <taxon>Teleostei</taxon>
        <taxon>Anguilliformes</taxon>
        <taxon>Anguillidae</taxon>
        <taxon>Anguilla</taxon>
    </lineage>
</organism>
<sequence>MCVCVYDVHIWSCIALYYSVKLPPFFCLCTKRVMAELATAVPAPEKGFTSHCVLPV</sequence>
<dbReference type="AlphaFoldDB" id="A0A0E9TBI5"/>
<dbReference type="EMBL" id="GBXM01058489">
    <property type="protein sequence ID" value="JAH50088.1"/>
    <property type="molecule type" value="Transcribed_RNA"/>
</dbReference>
<protein>
    <submittedName>
        <fullName evidence="1">Uncharacterized protein</fullName>
    </submittedName>
</protein>
<evidence type="ECO:0000313" key="1">
    <source>
        <dbReference type="EMBL" id="JAH50088.1"/>
    </source>
</evidence>